<reference evidence="1 2" key="1">
    <citation type="submission" date="2019-05" db="EMBL/GenBank/DDBJ databases">
        <title>Another draft genome of Portunus trituberculatus and its Hox gene families provides insights of decapod evolution.</title>
        <authorList>
            <person name="Jeong J.-H."/>
            <person name="Song I."/>
            <person name="Kim S."/>
            <person name="Choi T."/>
            <person name="Kim D."/>
            <person name="Ryu S."/>
            <person name="Kim W."/>
        </authorList>
    </citation>
    <scope>NUCLEOTIDE SEQUENCE [LARGE SCALE GENOMIC DNA]</scope>
    <source>
        <tissue evidence="1">Muscle</tissue>
    </source>
</reference>
<dbReference type="Proteomes" id="UP000324222">
    <property type="component" value="Unassembled WGS sequence"/>
</dbReference>
<evidence type="ECO:0000313" key="1">
    <source>
        <dbReference type="EMBL" id="MPC28990.1"/>
    </source>
</evidence>
<dbReference type="EMBL" id="VSRR010001998">
    <property type="protein sequence ID" value="MPC28990.1"/>
    <property type="molecule type" value="Genomic_DNA"/>
</dbReference>
<gene>
    <name evidence="1" type="ORF">E2C01_022206</name>
</gene>
<accession>A0A5B7E4S0</accession>
<protein>
    <submittedName>
        <fullName evidence="1">Uncharacterized protein</fullName>
    </submittedName>
</protein>
<organism evidence="1 2">
    <name type="scientific">Portunus trituberculatus</name>
    <name type="common">Swimming crab</name>
    <name type="synonym">Neptunus trituberculatus</name>
    <dbReference type="NCBI Taxonomy" id="210409"/>
    <lineage>
        <taxon>Eukaryota</taxon>
        <taxon>Metazoa</taxon>
        <taxon>Ecdysozoa</taxon>
        <taxon>Arthropoda</taxon>
        <taxon>Crustacea</taxon>
        <taxon>Multicrustacea</taxon>
        <taxon>Malacostraca</taxon>
        <taxon>Eumalacostraca</taxon>
        <taxon>Eucarida</taxon>
        <taxon>Decapoda</taxon>
        <taxon>Pleocyemata</taxon>
        <taxon>Brachyura</taxon>
        <taxon>Eubrachyura</taxon>
        <taxon>Portunoidea</taxon>
        <taxon>Portunidae</taxon>
        <taxon>Portuninae</taxon>
        <taxon>Portunus</taxon>
    </lineage>
</organism>
<proteinExistence type="predicted"/>
<comment type="caution">
    <text evidence="1">The sequence shown here is derived from an EMBL/GenBank/DDBJ whole genome shotgun (WGS) entry which is preliminary data.</text>
</comment>
<evidence type="ECO:0000313" key="2">
    <source>
        <dbReference type="Proteomes" id="UP000324222"/>
    </source>
</evidence>
<sequence>MYEKLDMKELIDEHSQKEGKKPSPWTASPQSVLSYKKFLWKNYVRAVNVDVGVMWCVNVTGLQLIAG</sequence>
<name>A0A5B7E4S0_PORTR</name>
<keyword evidence="2" id="KW-1185">Reference proteome</keyword>
<dbReference type="AlphaFoldDB" id="A0A5B7E4S0"/>